<evidence type="ECO:0000256" key="5">
    <source>
        <dbReference type="ARBA" id="ARBA00023004"/>
    </source>
</evidence>
<keyword evidence="4 8" id="KW-0560">Oxidoreductase</keyword>
<keyword evidence="2 7" id="KW-0349">Heme</keyword>
<evidence type="ECO:0000256" key="6">
    <source>
        <dbReference type="ARBA" id="ARBA00023033"/>
    </source>
</evidence>
<dbReference type="PROSITE" id="PS00086">
    <property type="entry name" value="CYTOCHROME_P450"/>
    <property type="match status" value="1"/>
</dbReference>
<comment type="caution">
    <text evidence="10">The sequence shown here is derived from an EMBL/GenBank/DDBJ whole genome shotgun (WGS) entry which is preliminary data.</text>
</comment>
<evidence type="ECO:0000256" key="1">
    <source>
        <dbReference type="ARBA" id="ARBA00010617"/>
    </source>
</evidence>
<dbReference type="InterPro" id="IPR050196">
    <property type="entry name" value="Cytochrome_P450_Monoox"/>
</dbReference>
<dbReference type="GO" id="GO:0005506">
    <property type="term" value="F:iron ion binding"/>
    <property type="evidence" value="ECO:0007669"/>
    <property type="project" value="InterPro"/>
</dbReference>
<evidence type="ECO:0000256" key="7">
    <source>
        <dbReference type="PIRSR" id="PIRSR602401-1"/>
    </source>
</evidence>
<dbReference type="InterPro" id="IPR002401">
    <property type="entry name" value="Cyt_P450_E_grp-I"/>
</dbReference>
<dbReference type="GO" id="GO:0004497">
    <property type="term" value="F:monooxygenase activity"/>
    <property type="evidence" value="ECO:0007669"/>
    <property type="project" value="UniProtKB-KW"/>
</dbReference>
<dbReference type="AlphaFoldDB" id="A0A9W6UZL6"/>
<feature type="compositionally biased region" description="Low complexity" evidence="9">
    <location>
        <begin position="1"/>
        <end position="23"/>
    </location>
</feature>
<dbReference type="Pfam" id="PF00067">
    <property type="entry name" value="p450"/>
    <property type="match status" value="1"/>
</dbReference>
<dbReference type="InterPro" id="IPR017972">
    <property type="entry name" value="Cyt_P450_CS"/>
</dbReference>
<evidence type="ECO:0000256" key="3">
    <source>
        <dbReference type="ARBA" id="ARBA00022723"/>
    </source>
</evidence>
<dbReference type="InterPro" id="IPR036396">
    <property type="entry name" value="Cyt_P450_sf"/>
</dbReference>
<dbReference type="PANTHER" id="PTHR24291">
    <property type="entry name" value="CYTOCHROME P450 FAMILY 4"/>
    <property type="match status" value="1"/>
</dbReference>
<feature type="region of interest" description="Disordered" evidence="9">
    <location>
        <begin position="1"/>
        <end position="32"/>
    </location>
</feature>
<evidence type="ECO:0000256" key="2">
    <source>
        <dbReference type="ARBA" id="ARBA00022617"/>
    </source>
</evidence>
<keyword evidence="5 7" id="KW-0408">Iron</keyword>
<comment type="cofactor">
    <cofactor evidence="7">
        <name>heme</name>
        <dbReference type="ChEBI" id="CHEBI:30413"/>
    </cofactor>
</comment>
<dbReference type="Proteomes" id="UP001165041">
    <property type="component" value="Unassembled WGS sequence"/>
</dbReference>
<dbReference type="EMBL" id="BSSA01000001">
    <property type="protein sequence ID" value="GLW68373.1"/>
    <property type="molecule type" value="Genomic_DNA"/>
</dbReference>
<evidence type="ECO:0000313" key="10">
    <source>
        <dbReference type="EMBL" id="GLW68373.1"/>
    </source>
</evidence>
<evidence type="ECO:0000256" key="9">
    <source>
        <dbReference type="SAM" id="MobiDB-lite"/>
    </source>
</evidence>
<proteinExistence type="inferred from homology"/>
<dbReference type="GO" id="GO:0016705">
    <property type="term" value="F:oxidoreductase activity, acting on paired donors, with incorporation or reduction of molecular oxygen"/>
    <property type="evidence" value="ECO:0007669"/>
    <property type="project" value="InterPro"/>
</dbReference>
<protein>
    <submittedName>
        <fullName evidence="10">Cytochrome P450</fullName>
    </submittedName>
</protein>
<evidence type="ECO:0000256" key="8">
    <source>
        <dbReference type="RuleBase" id="RU000461"/>
    </source>
</evidence>
<gene>
    <name evidence="10" type="ORF">Kpho02_06720</name>
</gene>
<dbReference type="Gene3D" id="1.10.630.10">
    <property type="entry name" value="Cytochrome P450"/>
    <property type="match status" value="1"/>
</dbReference>
<dbReference type="PRINTS" id="PR00385">
    <property type="entry name" value="P450"/>
</dbReference>
<dbReference type="InterPro" id="IPR001128">
    <property type="entry name" value="Cyt_P450"/>
</dbReference>
<dbReference type="PRINTS" id="PR00463">
    <property type="entry name" value="EP450I"/>
</dbReference>
<keyword evidence="6 8" id="KW-0503">Monooxygenase</keyword>
<dbReference type="SUPFAM" id="SSF48264">
    <property type="entry name" value="Cytochrome P450"/>
    <property type="match status" value="1"/>
</dbReference>
<sequence length="470" mass="51860">MTAEPAAGPTPATEPATGPTGPTRRPPGPSRAATPLLLARMASDRLSVMTGAAAAYGDAVRLPLGPKTLYFFNHPDHVRRVLTDNHANYHKGIGLVHARRALGDGLLTSEGELWRAQRKVIQPVFQARRINRQAGAIAEEALLLAERLRRTAGTGPVDVREEMTSLTLGVLGRSLLDADLGAYESIGEAFEVVQDQAIFEMMSLGSVPSWVPLPLQLRFRRARAELDRIVGELADGRERRPESDGTRDDVLSRLVDATADERDPVARRTRMRDELVTLLLAGHDTTASTLSWTLYLLDRHPEVGDRVRAEVDEVLGDRLPTFEDVHRLTYTSMVLQEVMRLYPAVWLLPRKALAADEVGGFRVPAGADVVLCPYTLHRHPEFWDQPDRFDPERFAKGRAAGRHRYAYLPFGAGPRVCVGSGLGMLEATVVLAVLLRRLRLSVAPGHRVRAEPMLTLRVKGGLPMTVRPRD</sequence>
<keyword evidence="3 7" id="KW-0479">Metal-binding</keyword>
<reference evidence="10" key="1">
    <citation type="submission" date="2023-02" db="EMBL/GenBank/DDBJ databases">
        <title>Kitasatospora phosalacinea NBRC 14627.</title>
        <authorList>
            <person name="Ichikawa N."/>
            <person name="Sato H."/>
            <person name="Tonouchi N."/>
        </authorList>
    </citation>
    <scope>NUCLEOTIDE SEQUENCE</scope>
    <source>
        <strain evidence="10">NBRC 14627</strain>
    </source>
</reference>
<evidence type="ECO:0000256" key="4">
    <source>
        <dbReference type="ARBA" id="ARBA00023002"/>
    </source>
</evidence>
<comment type="similarity">
    <text evidence="1 8">Belongs to the cytochrome P450 family.</text>
</comment>
<name>A0A9W6UZL6_9ACTN</name>
<feature type="binding site" description="axial binding residue" evidence="7">
    <location>
        <position position="417"/>
    </location>
    <ligand>
        <name>heme</name>
        <dbReference type="ChEBI" id="CHEBI:30413"/>
    </ligand>
    <ligandPart>
        <name>Fe</name>
        <dbReference type="ChEBI" id="CHEBI:18248"/>
    </ligandPart>
</feature>
<organism evidence="10 11">
    <name type="scientific">Kitasatospora phosalacinea</name>
    <dbReference type="NCBI Taxonomy" id="2065"/>
    <lineage>
        <taxon>Bacteria</taxon>
        <taxon>Bacillati</taxon>
        <taxon>Actinomycetota</taxon>
        <taxon>Actinomycetes</taxon>
        <taxon>Kitasatosporales</taxon>
        <taxon>Streptomycetaceae</taxon>
        <taxon>Kitasatospora</taxon>
    </lineage>
</organism>
<dbReference type="PANTHER" id="PTHR24291:SF50">
    <property type="entry name" value="BIFUNCTIONAL ALBAFLAVENONE MONOOXYGENASE_TERPENE SYNTHASE"/>
    <property type="match status" value="1"/>
</dbReference>
<dbReference type="GO" id="GO:0020037">
    <property type="term" value="F:heme binding"/>
    <property type="evidence" value="ECO:0007669"/>
    <property type="project" value="InterPro"/>
</dbReference>
<accession>A0A9W6UZL6</accession>
<dbReference type="CDD" id="cd20620">
    <property type="entry name" value="CYP132-like"/>
    <property type="match status" value="1"/>
</dbReference>
<evidence type="ECO:0000313" key="11">
    <source>
        <dbReference type="Proteomes" id="UP001165041"/>
    </source>
</evidence>